<gene>
    <name evidence="1" type="ORF">PQ465_08120</name>
</gene>
<proteinExistence type="predicted"/>
<dbReference type="RefSeq" id="WP_274269042.1">
    <property type="nucleotide sequence ID" value="NZ_CP117880.1"/>
</dbReference>
<protein>
    <submittedName>
        <fullName evidence="1">Uncharacterized protein</fullName>
    </submittedName>
</protein>
<evidence type="ECO:0000313" key="1">
    <source>
        <dbReference type="EMBL" id="WDF70333.1"/>
    </source>
</evidence>
<name>A0ABY7WPI8_9SPHI</name>
<evidence type="ECO:0000313" key="2">
    <source>
        <dbReference type="Proteomes" id="UP001221558"/>
    </source>
</evidence>
<accession>A0ABY7WPI8</accession>
<reference evidence="1 2" key="1">
    <citation type="submission" date="2023-02" db="EMBL/GenBank/DDBJ databases">
        <title>Genome sequence of Sphingobacterium sp. KACC 22765.</title>
        <authorList>
            <person name="Kim S."/>
            <person name="Heo J."/>
            <person name="Kwon S.-W."/>
        </authorList>
    </citation>
    <scope>NUCLEOTIDE SEQUENCE [LARGE SCALE GENOMIC DNA]</scope>
    <source>
        <strain evidence="1 2">KACC 22765</strain>
    </source>
</reference>
<keyword evidence="2" id="KW-1185">Reference proteome</keyword>
<sequence>MENKAAQVGVTNLEICPEHILEEVRETALAAAQMKGFLAGEKVIRSGLHTWPHLIDAEMATLKKAFCWNKLY</sequence>
<organism evidence="1 2">
    <name type="scientific">Sphingobacterium oryzagri</name>
    <dbReference type="NCBI Taxonomy" id="3025669"/>
    <lineage>
        <taxon>Bacteria</taxon>
        <taxon>Pseudomonadati</taxon>
        <taxon>Bacteroidota</taxon>
        <taxon>Sphingobacteriia</taxon>
        <taxon>Sphingobacteriales</taxon>
        <taxon>Sphingobacteriaceae</taxon>
        <taxon>Sphingobacterium</taxon>
    </lineage>
</organism>
<dbReference type="EMBL" id="CP117880">
    <property type="protein sequence ID" value="WDF70333.1"/>
    <property type="molecule type" value="Genomic_DNA"/>
</dbReference>
<dbReference type="Proteomes" id="UP001221558">
    <property type="component" value="Chromosome"/>
</dbReference>